<reference evidence="7 8" key="1">
    <citation type="submission" date="2024-11" db="EMBL/GenBank/DDBJ databases">
        <title>Chromosome-level genome assembly of Eucalyptus globulus Labill. provides insights into its genome evolution.</title>
        <authorList>
            <person name="Li X."/>
        </authorList>
    </citation>
    <scope>NUCLEOTIDE SEQUENCE [LARGE SCALE GENOMIC DNA]</scope>
    <source>
        <strain evidence="7">CL2024</strain>
        <tissue evidence="7">Fresh tender leaves</tissue>
    </source>
</reference>
<dbReference type="EMBL" id="JBJKBG010000005">
    <property type="protein sequence ID" value="KAL3738125.1"/>
    <property type="molecule type" value="Genomic_DNA"/>
</dbReference>
<evidence type="ECO:0000256" key="3">
    <source>
        <dbReference type="ARBA" id="ARBA00023163"/>
    </source>
</evidence>
<dbReference type="GO" id="GO:0003677">
    <property type="term" value="F:DNA binding"/>
    <property type="evidence" value="ECO:0007669"/>
    <property type="project" value="UniProtKB-KW"/>
</dbReference>
<dbReference type="PANTHER" id="PTHR31719">
    <property type="entry name" value="NAC TRANSCRIPTION FACTOR 56"/>
    <property type="match status" value="1"/>
</dbReference>
<keyword evidence="3" id="KW-0804">Transcription</keyword>
<keyword evidence="8" id="KW-1185">Reference proteome</keyword>
<keyword evidence="1" id="KW-0805">Transcription regulation</keyword>
<comment type="caution">
    <text evidence="7">The sequence shown here is derived from an EMBL/GenBank/DDBJ whole genome shotgun (WGS) entry which is preliminary data.</text>
</comment>
<dbReference type="PANTHER" id="PTHR31719:SF164">
    <property type="entry name" value="NAC DOMAIN-CONTAINING PROTEIN"/>
    <property type="match status" value="1"/>
</dbReference>
<organism evidence="7 8">
    <name type="scientific">Eucalyptus globulus</name>
    <name type="common">Tasmanian blue gum</name>
    <dbReference type="NCBI Taxonomy" id="34317"/>
    <lineage>
        <taxon>Eukaryota</taxon>
        <taxon>Viridiplantae</taxon>
        <taxon>Streptophyta</taxon>
        <taxon>Embryophyta</taxon>
        <taxon>Tracheophyta</taxon>
        <taxon>Spermatophyta</taxon>
        <taxon>Magnoliopsida</taxon>
        <taxon>eudicotyledons</taxon>
        <taxon>Gunneridae</taxon>
        <taxon>Pentapetalae</taxon>
        <taxon>rosids</taxon>
        <taxon>malvids</taxon>
        <taxon>Myrtales</taxon>
        <taxon>Myrtaceae</taxon>
        <taxon>Myrtoideae</taxon>
        <taxon>Eucalypteae</taxon>
        <taxon>Eucalyptus</taxon>
    </lineage>
</organism>
<protein>
    <recommendedName>
        <fullName evidence="6">NAC domain-containing protein</fullName>
    </recommendedName>
</protein>
<dbReference type="Proteomes" id="UP001634007">
    <property type="component" value="Unassembled WGS sequence"/>
</dbReference>
<evidence type="ECO:0000259" key="6">
    <source>
        <dbReference type="PROSITE" id="PS51005"/>
    </source>
</evidence>
<proteinExistence type="predicted"/>
<evidence type="ECO:0000313" key="7">
    <source>
        <dbReference type="EMBL" id="KAL3738125.1"/>
    </source>
</evidence>
<name>A0ABD3KDQ2_EUCGL</name>
<dbReference type="SUPFAM" id="SSF101941">
    <property type="entry name" value="NAC domain"/>
    <property type="match status" value="1"/>
</dbReference>
<accession>A0ABD3KDQ2</accession>
<feature type="compositionally biased region" description="Low complexity" evidence="5">
    <location>
        <begin position="191"/>
        <end position="212"/>
    </location>
</feature>
<evidence type="ECO:0000313" key="8">
    <source>
        <dbReference type="Proteomes" id="UP001634007"/>
    </source>
</evidence>
<feature type="domain" description="NAC" evidence="6">
    <location>
        <begin position="4"/>
        <end position="148"/>
    </location>
</feature>
<dbReference type="AlphaFoldDB" id="A0ABD3KDQ2"/>
<dbReference type="InterPro" id="IPR003441">
    <property type="entry name" value="NAC-dom"/>
</dbReference>
<dbReference type="PROSITE" id="PS51005">
    <property type="entry name" value="NAC"/>
    <property type="match status" value="1"/>
</dbReference>
<sequence>MATRHPGFCFQPTDQELFSDYLMRRLNEEPLPDPNVIRDCDVYGGGDPWKIFDKDRGGKFYVFTVLKKKNRSRVDRTAGSGSWKGEQSSDFRDLQGDVIGYKKLFTFKPKAGSSAKADEAENGHWIMYEYSRHPRNETDRVLCVIHNKYAGEASKKVRRNLHAPVQLEEENPRAKKAQTLRDDHTYAIDVPATASPSSTTAAAQAQPSSSPALNEDGVFIPRNNISFTTRNANSLPPTSANMQEDTCPAAAPAFGGRNGGPFSMMGTAAPGVDWEWADRLKKMEISPTVKRLFCAVVEQRARALHGRMERPH</sequence>
<keyword evidence="4" id="KW-0539">Nucleus</keyword>
<feature type="region of interest" description="Disordered" evidence="5">
    <location>
        <begin position="191"/>
        <end position="217"/>
    </location>
</feature>
<dbReference type="Pfam" id="PF02365">
    <property type="entry name" value="NAM"/>
    <property type="match status" value="1"/>
</dbReference>
<evidence type="ECO:0000256" key="5">
    <source>
        <dbReference type="SAM" id="MobiDB-lite"/>
    </source>
</evidence>
<evidence type="ECO:0000256" key="2">
    <source>
        <dbReference type="ARBA" id="ARBA00023125"/>
    </source>
</evidence>
<evidence type="ECO:0000256" key="1">
    <source>
        <dbReference type="ARBA" id="ARBA00023015"/>
    </source>
</evidence>
<dbReference type="Gene3D" id="2.170.150.80">
    <property type="entry name" value="NAC domain"/>
    <property type="match status" value="1"/>
</dbReference>
<gene>
    <name evidence="7" type="ORF">ACJRO7_019630</name>
</gene>
<keyword evidence="2" id="KW-0238">DNA-binding</keyword>
<evidence type="ECO:0000256" key="4">
    <source>
        <dbReference type="ARBA" id="ARBA00023242"/>
    </source>
</evidence>
<dbReference type="InterPro" id="IPR036093">
    <property type="entry name" value="NAC_dom_sf"/>
</dbReference>